<evidence type="ECO:0000313" key="2">
    <source>
        <dbReference type="Proteomes" id="UP000194137"/>
    </source>
</evidence>
<gene>
    <name evidence="1" type="ORF">CAK95_24355</name>
</gene>
<dbReference type="KEGG" id="psin:CAK95_24355"/>
<reference evidence="1 2" key="1">
    <citation type="submission" date="2017-05" db="EMBL/GenBank/DDBJ databases">
        <title>Full genome sequence of Pseudorhodoplanes sinuspersici.</title>
        <authorList>
            <person name="Dastgheib S.M.M."/>
            <person name="Shavandi M."/>
            <person name="Tirandaz H."/>
        </authorList>
    </citation>
    <scope>NUCLEOTIDE SEQUENCE [LARGE SCALE GENOMIC DNA]</scope>
    <source>
        <strain evidence="1 2">RIPI110</strain>
    </source>
</reference>
<keyword evidence="2" id="KW-1185">Reference proteome</keyword>
<dbReference type="Gene3D" id="3.30.1380.10">
    <property type="match status" value="1"/>
</dbReference>
<dbReference type="Proteomes" id="UP000194137">
    <property type="component" value="Chromosome"/>
</dbReference>
<proteinExistence type="predicted"/>
<dbReference type="EMBL" id="CP021112">
    <property type="protein sequence ID" value="ARQ01877.1"/>
    <property type="molecule type" value="Genomic_DNA"/>
</dbReference>
<dbReference type="AlphaFoldDB" id="A0A1W6ZWV8"/>
<dbReference type="SUPFAM" id="SSF55166">
    <property type="entry name" value="Hedgehog/DD-peptidase"/>
    <property type="match status" value="1"/>
</dbReference>
<accession>A0A1W6ZWV8</accession>
<organism evidence="1 2">
    <name type="scientific">Pseudorhodoplanes sinuspersici</name>
    <dbReference type="NCBI Taxonomy" id="1235591"/>
    <lineage>
        <taxon>Bacteria</taxon>
        <taxon>Pseudomonadati</taxon>
        <taxon>Pseudomonadota</taxon>
        <taxon>Alphaproteobacteria</taxon>
        <taxon>Hyphomicrobiales</taxon>
        <taxon>Pseudorhodoplanes</taxon>
    </lineage>
</organism>
<protein>
    <submittedName>
        <fullName evidence="1">Uncharacterized protein</fullName>
    </submittedName>
</protein>
<name>A0A1W6ZWV8_9HYPH</name>
<dbReference type="STRING" id="1235591.CAK95_24355"/>
<dbReference type="InterPro" id="IPR009045">
    <property type="entry name" value="Zn_M74/Hedgehog-like"/>
</dbReference>
<sequence>MLRCLFAAALLCVASPVMAFQGPWNVHAQPGAIKGYAKASTGRACLTGQTRAILDRLEARIGAVSIISTCRPGAVIAGTRRPSFHRYGMAVDFKTRRKAEAIAFLRSQGVFVMTYCRMGHVHFNTGQRGASFCGQRGLNASARKRGRRR</sequence>
<evidence type="ECO:0000313" key="1">
    <source>
        <dbReference type="EMBL" id="ARQ01877.1"/>
    </source>
</evidence>